<dbReference type="AlphaFoldDB" id="A0AA92U4L8"/>
<proteinExistence type="predicted"/>
<organism evidence="1 2">
    <name type="scientific">Segatella copri</name>
    <dbReference type="NCBI Taxonomy" id="165179"/>
    <lineage>
        <taxon>Bacteria</taxon>
        <taxon>Pseudomonadati</taxon>
        <taxon>Bacteroidota</taxon>
        <taxon>Bacteroidia</taxon>
        <taxon>Bacteroidales</taxon>
        <taxon>Prevotellaceae</taxon>
        <taxon>Segatella</taxon>
    </lineage>
</organism>
<dbReference type="RefSeq" id="WP_118140000.1">
    <property type="nucleotide sequence ID" value="NZ_QSAQ01000018.1"/>
</dbReference>
<reference evidence="1 2" key="1">
    <citation type="submission" date="2018-08" db="EMBL/GenBank/DDBJ databases">
        <title>A genome reference for cultivated species of the human gut microbiota.</title>
        <authorList>
            <person name="Zou Y."/>
            <person name="Xue W."/>
            <person name="Luo G."/>
        </authorList>
    </citation>
    <scope>NUCLEOTIDE SEQUENCE [LARGE SCALE GENOMIC DNA]</scope>
    <source>
        <strain evidence="1 2">AF11-14</strain>
    </source>
</reference>
<evidence type="ECO:0000313" key="1">
    <source>
        <dbReference type="EMBL" id="RGW67910.1"/>
    </source>
</evidence>
<protein>
    <submittedName>
        <fullName evidence="1">Uncharacterized protein</fullName>
    </submittedName>
</protein>
<gene>
    <name evidence="1" type="ORF">DWV60_08190</name>
</gene>
<evidence type="ECO:0000313" key="2">
    <source>
        <dbReference type="Proteomes" id="UP000286077"/>
    </source>
</evidence>
<accession>A0AA92U4L8</accession>
<sequence>MENQNKDAAANVAANVEEERMHPIFEECEVMVAGKPAREHMLSMNGMYISGITDEQLKEMFEKLVEVLWNEKSSFLVYHVIK</sequence>
<dbReference type="Proteomes" id="UP000286077">
    <property type="component" value="Unassembled WGS sequence"/>
</dbReference>
<comment type="caution">
    <text evidence="1">The sequence shown here is derived from an EMBL/GenBank/DDBJ whole genome shotgun (WGS) entry which is preliminary data.</text>
</comment>
<dbReference type="EMBL" id="QSAQ01000018">
    <property type="protein sequence ID" value="RGW67910.1"/>
    <property type="molecule type" value="Genomic_DNA"/>
</dbReference>
<name>A0AA92U4L8_9BACT</name>